<evidence type="ECO:0000256" key="1">
    <source>
        <dbReference type="SAM" id="MobiDB-lite"/>
    </source>
</evidence>
<keyword evidence="2" id="KW-0812">Transmembrane</keyword>
<feature type="signal peptide" evidence="3">
    <location>
        <begin position="1"/>
        <end position="23"/>
    </location>
</feature>
<evidence type="ECO:0000313" key="5">
    <source>
        <dbReference type="EMBL" id="GGY64994.1"/>
    </source>
</evidence>
<accession>A0A411X2N0</accession>
<gene>
    <name evidence="6" type="ORF">EYF70_21565</name>
    <name evidence="5" type="ORF">GCM10007387_54270</name>
</gene>
<dbReference type="Proteomes" id="UP000292307">
    <property type="component" value="Chromosome"/>
</dbReference>
<evidence type="ECO:0000313" key="8">
    <source>
        <dbReference type="Proteomes" id="UP000628442"/>
    </source>
</evidence>
<evidence type="ECO:0000256" key="3">
    <source>
        <dbReference type="SAM" id="SignalP"/>
    </source>
</evidence>
<dbReference type="Proteomes" id="UP000628442">
    <property type="component" value="Unassembled WGS sequence"/>
</dbReference>
<dbReference type="EMBL" id="BMWV01000018">
    <property type="protein sequence ID" value="GGY64994.1"/>
    <property type="molecule type" value="Genomic_DNA"/>
</dbReference>
<evidence type="ECO:0000313" key="6">
    <source>
        <dbReference type="EMBL" id="QBI03132.1"/>
    </source>
</evidence>
<dbReference type="AlphaFoldDB" id="A0A411X2N0"/>
<feature type="region of interest" description="Disordered" evidence="1">
    <location>
        <begin position="349"/>
        <end position="451"/>
    </location>
</feature>
<organism evidence="5 8">
    <name type="scientific">Pseudoduganella albidiflava</name>
    <dbReference type="NCBI Taxonomy" id="321983"/>
    <lineage>
        <taxon>Bacteria</taxon>
        <taxon>Pseudomonadati</taxon>
        <taxon>Pseudomonadota</taxon>
        <taxon>Betaproteobacteria</taxon>
        <taxon>Burkholderiales</taxon>
        <taxon>Oxalobacteraceae</taxon>
        <taxon>Telluria group</taxon>
        <taxon>Pseudoduganella</taxon>
    </lineage>
</organism>
<sequence>MPLLLRSFRLAVLALAATTGAHAAELGEASVRSFSGQPLSADIELTDLTTQELADLQVRLARPNVFQGANVKMNPALAGAQIAIARRDGRRVLQVTTSAPVQGEVLHLYFQLVSGGKERVRGVTLWLSPAPAPALAPAAVASAPAAPAISTAAMAAAERAAKAPARLVAVVSPGKEATPGERQLLGAVEQAFASRGGKIEPAAPARPRSSPDASPKGSERDIRKESLKYASTADDFKRRAKPAKPVAEKEPEATHEVAAQAEPEKKAPQRSFLPTKAELADAARATRASVEGGPAPVAKAVEAAPQAGSAKPAGGAADPAMLNKLAELEGKLKTLQAQLAMTNTAGAARVSLPMPGKPDAAPVAAPPANPAAAAPPKTPDAVTMAAAAASQPEPAGTPAAAPAVAEVAAPEAAPHAPASGEPPAVPEEEPKAKPEPKKEAAPPPPEPKKEIKISRPKLLTFLFAGSLVLLAIFGVIVHFVRKAKLKRSPIVRQSWSREEDDVAARVEPAIAPPAQPAEPAQPESKVA</sequence>
<feature type="compositionally biased region" description="Low complexity" evidence="1">
    <location>
        <begin position="517"/>
        <end position="527"/>
    </location>
</feature>
<protein>
    <recommendedName>
        <fullName evidence="4">FimV N-terminal domain-containing protein</fullName>
    </recommendedName>
</protein>
<feature type="region of interest" description="Disordered" evidence="1">
    <location>
        <begin position="198"/>
        <end position="317"/>
    </location>
</feature>
<feature type="chain" id="PRO_5044005842" description="FimV N-terminal domain-containing protein" evidence="3">
    <location>
        <begin position="24"/>
        <end position="527"/>
    </location>
</feature>
<evidence type="ECO:0000313" key="7">
    <source>
        <dbReference type="Proteomes" id="UP000292307"/>
    </source>
</evidence>
<reference evidence="5" key="1">
    <citation type="journal article" date="2014" name="Int. J. Syst. Evol. Microbiol.">
        <title>Complete genome sequence of Corynebacterium casei LMG S-19264T (=DSM 44701T), isolated from a smear-ripened cheese.</title>
        <authorList>
            <consortium name="US DOE Joint Genome Institute (JGI-PGF)"/>
            <person name="Walter F."/>
            <person name="Albersmeier A."/>
            <person name="Kalinowski J."/>
            <person name="Ruckert C."/>
        </authorList>
    </citation>
    <scope>NUCLEOTIDE SEQUENCE</scope>
    <source>
        <strain evidence="5">KCTC 12343</strain>
    </source>
</reference>
<name>A0A411X2N0_9BURK</name>
<evidence type="ECO:0000256" key="2">
    <source>
        <dbReference type="SAM" id="Phobius"/>
    </source>
</evidence>
<dbReference type="OrthoDB" id="8703141at2"/>
<feature type="compositionally biased region" description="Low complexity" evidence="1">
    <location>
        <begin position="201"/>
        <end position="215"/>
    </location>
</feature>
<feature type="domain" description="FimV N-terminal" evidence="4">
    <location>
        <begin position="25"/>
        <end position="129"/>
    </location>
</feature>
<feature type="compositionally biased region" description="Basic and acidic residues" evidence="1">
    <location>
        <begin position="246"/>
        <end position="255"/>
    </location>
</feature>
<feature type="compositionally biased region" description="Basic and acidic residues" evidence="1">
    <location>
        <begin position="217"/>
        <end position="227"/>
    </location>
</feature>
<feature type="compositionally biased region" description="Low complexity" evidence="1">
    <location>
        <begin position="280"/>
        <end position="308"/>
    </location>
</feature>
<feature type="compositionally biased region" description="Low complexity" evidence="1">
    <location>
        <begin position="370"/>
        <end position="422"/>
    </location>
</feature>
<keyword evidence="2" id="KW-1133">Transmembrane helix</keyword>
<keyword evidence="7" id="KW-1185">Reference proteome</keyword>
<keyword evidence="3" id="KW-0732">Signal</keyword>
<dbReference type="InterPro" id="IPR057840">
    <property type="entry name" value="FimV_N"/>
</dbReference>
<evidence type="ECO:0000259" key="4">
    <source>
        <dbReference type="Pfam" id="PF25800"/>
    </source>
</evidence>
<feature type="compositionally biased region" description="Basic and acidic residues" evidence="1">
    <location>
        <begin position="428"/>
        <end position="451"/>
    </location>
</feature>
<dbReference type="EMBL" id="CP036401">
    <property type="protein sequence ID" value="QBI03132.1"/>
    <property type="molecule type" value="Genomic_DNA"/>
</dbReference>
<reference evidence="6 7" key="2">
    <citation type="submission" date="2019-02" db="EMBL/GenBank/DDBJ databases">
        <title>Draft Genome Sequences of Six Type Strains of the Genus Massilia.</title>
        <authorList>
            <person name="Miess H."/>
            <person name="Frediansyhah A."/>
            <person name="Gross H."/>
        </authorList>
    </citation>
    <scope>NUCLEOTIDE SEQUENCE [LARGE SCALE GENOMIC DNA]</scope>
    <source>
        <strain evidence="6 7">DSM 17472</strain>
    </source>
</reference>
<feature type="transmembrane region" description="Helical" evidence="2">
    <location>
        <begin position="458"/>
        <end position="480"/>
    </location>
</feature>
<reference evidence="5" key="3">
    <citation type="submission" date="2022-12" db="EMBL/GenBank/DDBJ databases">
        <authorList>
            <person name="Sun Q."/>
            <person name="Kim S."/>
        </authorList>
    </citation>
    <scope>NUCLEOTIDE SEQUENCE</scope>
    <source>
        <strain evidence="5">KCTC 12343</strain>
    </source>
</reference>
<dbReference type="RefSeq" id="WP_131147235.1">
    <property type="nucleotide sequence ID" value="NZ_BMWV01000018.1"/>
</dbReference>
<proteinExistence type="predicted"/>
<feature type="region of interest" description="Disordered" evidence="1">
    <location>
        <begin position="508"/>
        <end position="527"/>
    </location>
</feature>
<dbReference type="Pfam" id="PF25800">
    <property type="entry name" value="FimV_N"/>
    <property type="match status" value="1"/>
</dbReference>
<keyword evidence="2" id="KW-0472">Membrane</keyword>